<dbReference type="Proteomes" id="UP000824120">
    <property type="component" value="Chromosome 3"/>
</dbReference>
<gene>
    <name evidence="2" type="ORF">H5410_017999</name>
</gene>
<proteinExistence type="predicted"/>
<feature type="compositionally biased region" description="Polar residues" evidence="1">
    <location>
        <begin position="178"/>
        <end position="194"/>
    </location>
</feature>
<comment type="caution">
    <text evidence="2">The sequence shown here is derived from an EMBL/GenBank/DDBJ whole genome shotgun (WGS) entry which is preliminary data.</text>
</comment>
<organism evidence="2 3">
    <name type="scientific">Solanum commersonii</name>
    <name type="common">Commerson's wild potato</name>
    <name type="synonym">Commerson's nightshade</name>
    <dbReference type="NCBI Taxonomy" id="4109"/>
    <lineage>
        <taxon>Eukaryota</taxon>
        <taxon>Viridiplantae</taxon>
        <taxon>Streptophyta</taxon>
        <taxon>Embryophyta</taxon>
        <taxon>Tracheophyta</taxon>
        <taxon>Spermatophyta</taxon>
        <taxon>Magnoliopsida</taxon>
        <taxon>eudicotyledons</taxon>
        <taxon>Gunneridae</taxon>
        <taxon>Pentapetalae</taxon>
        <taxon>asterids</taxon>
        <taxon>lamiids</taxon>
        <taxon>Solanales</taxon>
        <taxon>Solanaceae</taxon>
        <taxon>Solanoideae</taxon>
        <taxon>Solaneae</taxon>
        <taxon>Solanum</taxon>
    </lineage>
</organism>
<dbReference type="OrthoDB" id="1315210at2759"/>
<keyword evidence="3" id="KW-1185">Reference proteome</keyword>
<name>A0A9J6A219_SOLCO</name>
<accession>A0A9J6A219</accession>
<evidence type="ECO:0000256" key="1">
    <source>
        <dbReference type="SAM" id="MobiDB-lite"/>
    </source>
</evidence>
<sequence length="449" mass="52418">MANFEDNVMIVLYWGGEIITEMNEFRYNECARMIVSMSISTNYVELIKLLHEKMWTDGENIQLDISGKYPCSFQGNITRFIEFKIENDQSLLQFFAIPQQFLNKININLLEMYTKIRPIIQDNIFRMNDQHGCHMNLLAQNYGFAIISQPHYAYSATHGIHQSFGVGLNEHENRSFVECSSSQRHMESSHNQYETGEDEATFDLCNDAHAQRSDENSEEDEPSEDDGESKAIESEFDEDIGDLPQNNSGVNLQNQFDQDVSEMQNNDIPYFTTLENEEDIFISTRESEMKCCSVWSEDAKKDLEKNMDLINLMWRAATAHQVRKFEALMWEIQEENREAYEYLIRIPLNKWIVTERVGTLARNFVSEHFTTENYVATYSGSFLPIGHEAYWPSPSFIMRSNEFYRRPNRSRTTRIPNEMDCDPATYGWACGLCRQTGHDKRRCPTRNQT</sequence>
<feature type="region of interest" description="Disordered" evidence="1">
    <location>
        <begin position="178"/>
        <end position="197"/>
    </location>
</feature>
<protein>
    <submittedName>
        <fullName evidence="2">Uncharacterized protein</fullName>
    </submittedName>
</protein>
<feature type="compositionally biased region" description="Acidic residues" evidence="1">
    <location>
        <begin position="216"/>
        <end position="227"/>
    </location>
</feature>
<evidence type="ECO:0000313" key="2">
    <source>
        <dbReference type="EMBL" id="KAG5618175.1"/>
    </source>
</evidence>
<dbReference type="EMBL" id="JACXVP010000003">
    <property type="protein sequence ID" value="KAG5618175.1"/>
    <property type="molecule type" value="Genomic_DNA"/>
</dbReference>
<dbReference type="AlphaFoldDB" id="A0A9J6A219"/>
<feature type="region of interest" description="Disordered" evidence="1">
    <location>
        <begin position="210"/>
        <end position="232"/>
    </location>
</feature>
<reference evidence="2 3" key="1">
    <citation type="submission" date="2020-09" db="EMBL/GenBank/DDBJ databases">
        <title>De no assembly of potato wild relative species, Solanum commersonii.</title>
        <authorList>
            <person name="Cho K."/>
        </authorList>
    </citation>
    <scope>NUCLEOTIDE SEQUENCE [LARGE SCALE GENOMIC DNA]</scope>
    <source>
        <strain evidence="2">LZ3.2</strain>
        <tissue evidence="2">Leaf</tissue>
    </source>
</reference>
<evidence type="ECO:0000313" key="3">
    <source>
        <dbReference type="Proteomes" id="UP000824120"/>
    </source>
</evidence>